<keyword evidence="3" id="KW-1185">Reference proteome</keyword>
<accession>A0A072VJU1</accession>
<dbReference type="EnsemblPlants" id="KEH42092">
    <property type="protein sequence ID" value="KEH42092"/>
    <property type="gene ID" value="MTR_1g061090"/>
</dbReference>
<sequence length="68" mass="7861">MPKGFKIPDFVTFSGEDGKSTIEHIGRLTMQCDGPDIKYPSMTCTHNREIGWIDEGEVEDDEEEERRR</sequence>
<name>A0A072VJU1_MEDTR</name>
<evidence type="ECO:0000313" key="3">
    <source>
        <dbReference type="Proteomes" id="UP000002051"/>
    </source>
</evidence>
<reference evidence="2" key="3">
    <citation type="submission" date="2015-04" db="UniProtKB">
        <authorList>
            <consortium name="EnsemblPlants"/>
        </authorList>
    </citation>
    <scope>IDENTIFICATION</scope>
    <source>
        <strain evidence="2">cv. Jemalong A17</strain>
    </source>
</reference>
<reference evidence="1 3" key="1">
    <citation type="journal article" date="2011" name="Nature">
        <title>The Medicago genome provides insight into the evolution of rhizobial symbioses.</title>
        <authorList>
            <person name="Young N.D."/>
            <person name="Debelle F."/>
            <person name="Oldroyd G.E."/>
            <person name="Geurts R."/>
            <person name="Cannon S.B."/>
            <person name="Udvardi M.K."/>
            <person name="Benedito V.A."/>
            <person name="Mayer K.F."/>
            <person name="Gouzy J."/>
            <person name="Schoof H."/>
            <person name="Van de Peer Y."/>
            <person name="Proost S."/>
            <person name="Cook D.R."/>
            <person name="Meyers B.C."/>
            <person name="Spannagl M."/>
            <person name="Cheung F."/>
            <person name="De Mita S."/>
            <person name="Krishnakumar V."/>
            <person name="Gundlach H."/>
            <person name="Zhou S."/>
            <person name="Mudge J."/>
            <person name="Bharti A.K."/>
            <person name="Murray J.D."/>
            <person name="Naoumkina M.A."/>
            <person name="Rosen B."/>
            <person name="Silverstein K.A."/>
            <person name="Tang H."/>
            <person name="Rombauts S."/>
            <person name="Zhao P.X."/>
            <person name="Zhou P."/>
            <person name="Barbe V."/>
            <person name="Bardou P."/>
            <person name="Bechner M."/>
            <person name="Bellec A."/>
            <person name="Berger A."/>
            <person name="Berges H."/>
            <person name="Bidwell S."/>
            <person name="Bisseling T."/>
            <person name="Choisne N."/>
            <person name="Couloux A."/>
            <person name="Denny R."/>
            <person name="Deshpande S."/>
            <person name="Dai X."/>
            <person name="Doyle J.J."/>
            <person name="Dudez A.M."/>
            <person name="Farmer A.D."/>
            <person name="Fouteau S."/>
            <person name="Franken C."/>
            <person name="Gibelin C."/>
            <person name="Gish J."/>
            <person name="Goldstein S."/>
            <person name="Gonzalez A.J."/>
            <person name="Green P.J."/>
            <person name="Hallab A."/>
            <person name="Hartog M."/>
            <person name="Hua A."/>
            <person name="Humphray S.J."/>
            <person name="Jeong D.H."/>
            <person name="Jing Y."/>
            <person name="Jocker A."/>
            <person name="Kenton S.M."/>
            <person name="Kim D.J."/>
            <person name="Klee K."/>
            <person name="Lai H."/>
            <person name="Lang C."/>
            <person name="Lin S."/>
            <person name="Macmil S.L."/>
            <person name="Magdelenat G."/>
            <person name="Matthews L."/>
            <person name="McCorrison J."/>
            <person name="Monaghan E.L."/>
            <person name="Mun J.H."/>
            <person name="Najar F.Z."/>
            <person name="Nicholson C."/>
            <person name="Noirot C."/>
            <person name="O'Bleness M."/>
            <person name="Paule C.R."/>
            <person name="Poulain J."/>
            <person name="Prion F."/>
            <person name="Qin B."/>
            <person name="Qu C."/>
            <person name="Retzel E.F."/>
            <person name="Riddle C."/>
            <person name="Sallet E."/>
            <person name="Samain S."/>
            <person name="Samson N."/>
            <person name="Sanders I."/>
            <person name="Saurat O."/>
            <person name="Scarpelli C."/>
            <person name="Schiex T."/>
            <person name="Segurens B."/>
            <person name="Severin A.J."/>
            <person name="Sherrier D.J."/>
            <person name="Shi R."/>
            <person name="Sims S."/>
            <person name="Singer S.R."/>
            <person name="Sinharoy S."/>
            <person name="Sterck L."/>
            <person name="Viollet A."/>
            <person name="Wang B.B."/>
            <person name="Wang K."/>
            <person name="Wang M."/>
            <person name="Wang X."/>
            <person name="Warfsmann J."/>
            <person name="Weissenbach J."/>
            <person name="White D.D."/>
            <person name="White J.D."/>
            <person name="Wiley G.B."/>
            <person name="Wincker P."/>
            <person name="Xing Y."/>
            <person name="Yang L."/>
            <person name="Yao Z."/>
            <person name="Ying F."/>
            <person name="Zhai J."/>
            <person name="Zhou L."/>
            <person name="Zuber A."/>
            <person name="Denarie J."/>
            <person name="Dixon R.A."/>
            <person name="May G.D."/>
            <person name="Schwartz D.C."/>
            <person name="Rogers J."/>
            <person name="Quetier F."/>
            <person name="Town C.D."/>
            <person name="Roe B.A."/>
        </authorList>
    </citation>
    <scope>NUCLEOTIDE SEQUENCE [LARGE SCALE GENOMIC DNA]</scope>
    <source>
        <strain evidence="1">A17</strain>
        <strain evidence="2 3">cv. Jemalong A17</strain>
    </source>
</reference>
<reference evidence="1 3" key="2">
    <citation type="journal article" date="2014" name="BMC Genomics">
        <title>An improved genome release (version Mt4.0) for the model legume Medicago truncatula.</title>
        <authorList>
            <person name="Tang H."/>
            <person name="Krishnakumar V."/>
            <person name="Bidwell S."/>
            <person name="Rosen B."/>
            <person name="Chan A."/>
            <person name="Zhou S."/>
            <person name="Gentzbittel L."/>
            <person name="Childs K.L."/>
            <person name="Yandell M."/>
            <person name="Gundlach H."/>
            <person name="Mayer K.F."/>
            <person name="Schwartz D.C."/>
            <person name="Town C.D."/>
        </authorList>
    </citation>
    <scope>GENOME REANNOTATION</scope>
    <source>
        <strain evidence="1">A17</strain>
        <strain evidence="2 3">cv. Jemalong A17</strain>
    </source>
</reference>
<proteinExistence type="predicted"/>
<dbReference type="Proteomes" id="UP000002051">
    <property type="component" value="Unassembled WGS sequence"/>
</dbReference>
<protein>
    <submittedName>
        <fullName evidence="1 2">Uncharacterized protein</fullName>
    </submittedName>
</protein>
<evidence type="ECO:0000313" key="1">
    <source>
        <dbReference type="EMBL" id="KEH42092.1"/>
    </source>
</evidence>
<dbReference type="EMBL" id="CM001217">
    <property type="protein sequence ID" value="KEH42092.1"/>
    <property type="molecule type" value="Genomic_DNA"/>
</dbReference>
<organism evidence="1 3">
    <name type="scientific">Medicago truncatula</name>
    <name type="common">Barrel medic</name>
    <name type="synonym">Medicago tribuloides</name>
    <dbReference type="NCBI Taxonomy" id="3880"/>
    <lineage>
        <taxon>Eukaryota</taxon>
        <taxon>Viridiplantae</taxon>
        <taxon>Streptophyta</taxon>
        <taxon>Embryophyta</taxon>
        <taxon>Tracheophyta</taxon>
        <taxon>Spermatophyta</taxon>
        <taxon>Magnoliopsida</taxon>
        <taxon>eudicotyledons</taxon>
        <taxon>Gunneridae</taxon>
        <taxon>Pentapetalae</taxon>
        <taxon>rosids</taxon>
        <taxon>fabids</taxon>
        <taxon>Fabales</taxon>
        <taxon>Fabaceae</taxon>
        <taxon>Papilionoideae</taxon>
        <taxon>50 kb inversion clade</taxon>
        <taxon>NPAAA clade</taxon>
        <taxon>Hologalegina</taxon>
        <taxon>IRL clade</taxon>
        <taxon>Trifolieae</taxon>
        <taxon>Medicago</taxon>
    </lineage>
</organism>
<dbReference type="AlphaFoldDB" id="A0A072VJU1"/>
<dbReference type="HOGENOM" id="CLU_2797715_0_0_1"/>
<gene>
    <name evidence="1" type="ordered locus">MTR_1g061090</name>
</gene>
<evidence type="ECO:0000313" key="2">
    <source>
        <dbReference type="EnsemblPlants" id="KEH42092"/>
    </source>
</evidence>